<dbReference type="AlphaFoldDB" id="A0A2K2DLJ5"/>
<dbReference type="EMBL" id="CM000880">
    <property type="protein sequence ID" value="PNT75146.1"/>
    <property type="molecule type" value="Genomic_DNA"/>
</dbReference>
<reference evidence="2 3" key="1">
    <citation type="journal article" date="2010" name="Nature">
        <title>Genome sequencing and analysis of the model grass Brachypodium distachyon.</title>
        <authorList>
            <consortium name="International Brachypodium Initiative"/>
        </authorList>
    </citation>
    <scope>NUCLEOTIDE SEQUENCE [LARGE SCALE GENOMIC DNA]</scope>
    <source>
        <strain evidence="2 3">Bd21</strain>
    </source>
</reference>
<proteinExistence type="predicted"/>
<dbReference type="Pfam" id="PF23310">
    <property type="entry name" value="TPR_27"/>
    <property type="match status" value="1"/>
</dbReference>
<evidence type="ECO:0000313" key="3">
    <source>
        <dbReference type="EnsemblPlants" id="PNT75146"/>
    </source>
</evidence>
<dbReference type="EnsemblPlants" id="PNT75146">
    <property type="protein sequence ID" value="PNT75146"/>
    <property type="gene ID" value="BRADI_1g28193v3"/>
</dbReference>
<dbReference type="Proteomes" id="UP000008810">
    <property type="component" value="Chromosome 1"/>
</dbReference>
<protein>
    <recommendedName>
        <fullName evidence="1">At2g35280-like TPR domain-containing protein</fullName>
    </recommendedName>
</protein>
<name>A0A2K2DLJ5_BRADI</name>
<reference evidence="2" key="2">
    <citation type="submission" date="2017-06" db="EMBL/GenBank/DDBJ databases">
        <title>WGS assembly of Brachypodium distachyon.</title>
        <authorList>
            <consortium name="The International Brachypodium Initiative"/>
            <person name="Lucas S."/>
            <person name="Harmon-Smith M."/>
            <person name="Lail K."/>
            <person name="Tice H."/>
            <person name="Grimwood J."/>
            <person name="Bruce D."/>
            <person name="Barry K."/>
            <person name="Shu S."/>
            <person name="Lindquist E."/>
            <person name="Wang M."/>
            <person name="Pitluck S."/>
            <person name="Vogel J.P."/>
            <person name="Garvin D.F."/>
            <person name="Mockler T.C."/>
            <person name="Schmutz J."/>
            <person name="Rokhsar D."/>
            <person name="Bevan M.W."/>
        </authorList>
    </citation>
    <scope>NUCLEOTIDE SEQUENCE</scope>
    <source>
        <strain evidence="2">Bd21</strain>
    </source>
</reference>
<gene>
    <name evidence="2" type="ORF">BRADI_1g28193v3</name>
</gene>
<sequence length="164" mass="18711">MYDVSKEQHWRGRRRWSGINWRYLALLKHLDKADNPEANFIVGLKHIFTQHNIEQGCECLGHAADSGHKTVAYVLSVVLYTLKDKPDLVKRYISQVEGDVIEVTKEDQPGVQTAPTARCKCYPRCDVEANGWHRAAGLGAGTATRRRWPVHERRLRHVSWVGGV</sequence>
<dbReference type="InParanoid" id="A0A2K2DLJ5"/>
<dbReference type="PANTHER" id="PTHR33784:SF10">
    <property type="entry name" value="F-BOX PROTEIN"/>
    <property type="match status" value="1"/>
</dbReference>
<feature type="domain" description="At2g35280-like TPR" evidence="1">
    <location>
        <begin position="19"/>
        <end position="87"/>
    </location>
</feature>
<dbReference type="PANTHER" id="PTHR33784">
    <property type="entry name" value="OS05G0482100 PROTEIN"/>
    <property type="match status" value="1"/>
</dbReference>
<dbReference type="Gramene" id="PNT75146">
    <property type="protein sequence ID" value="PNT75146"/>
    <property type="gene ID" value="BRADI_1g28193v3"/>
</dbReference>
<evidence type="ECO:0000313" key="4">
    <source>
        <dbReference type="Proteomes" id="UP000008810"/>
    </source>
</evidence>
<evidence type="ECO:0000313" key="2">
    <source>
        <dbReference type="EMBL" id="PNT75146.1"/>
    </source>
</evidence>
<organism evidence="2">
    <name type="scientific">Brachypodium distachyon</name>
    <name type="common">Purple false brome</name>
    <name type="synonym">Trachynia distachya</name>
    <dbReference type="NCBI Taxonomy" id="15368"/>
    <lineage>
        <taxon>Eukaryota</taxon>
        <taxon>Viridiplantae</taxon>
        <taxon>Streptophyta</taxon>
        <taxon>Embryophyta</taxon>
        <taxon>Tracheophyta</taxon>
        <taxon>Spermatophyta</taxon>
        <taxon>Magnoliopsida</taxon>
        <taxon>Liliopsida</taxon>
        <taxon>Poales</taxon>
        <taxon>Poaceae</taxon>
        <taxon>BOP clade</taxon>
        <taxon>Pooideae</taxon>
        <taxon>Stipodae</taxon>
        <taxon>Brachypodieae</taxon>
        <taxon>Brachypodium</taxon>
    </lineage>
</organism>
<dbReference type="InterPro" id="IPR057136">
    <property type="entry name" value="At2g35280_TPR_dom"/>
</dbReference>
<dbReference type="OrthoDB" id="681586at2759"/>
<dbReference type="InterPro" id="IPR040338">
    <property type="entry name" value="At1g67623-like"/>
</dbReference>
<dbReference type="STRING" id="15368.A0A2K2DLJ5"/>
<accession>A0A2K2DLJ5</accession>
<keyword evidence="4" id="KW-1185">Reference proteome</keyword>
<reference evidence="3" key="3">
    <citation type="submission" date="2018-08" db="UniProtKB">
        <authorList>
            <consortium name="EnsemblPlants"/>
        </authorList>
    </citation>
    <scope>IDENTIFICATION</scope>
    <source>
        <strain evidence="3">cv. Bd21</strain>
    </source>
</reference>
<evidence type="ECO:0000259" key="1">
    <source>
        <dbReference type="Pfam" id="PF23310"/>
    </source>
</evidence>